<comment type="caution">
    <text evidence="2">The sequence shown here is derived from an EMBL/GenBank/DDBJ whole genome shotgun (WGS) entry which is preliminary data.</text>
</comment>
<dbReference type="AlphaFoldDB" id="A0AAE0ZRK3"/>
<dbReference type="Proteomes" id="UP001283361">
    <property type="component" value="Unassembled WGS sequence"/>
</dbReference>
<name>A0AAE0ZRK3_9GAST</name>
<evidence type="ECO:0000256" key="1">
    <source>
        <dbReference type="SAM" id="MobiDB-lite"/>
    </source>
</evidence>
<dbReference type="EMBL" id="JAWDGP010003469">
    <property type="protein sequence ID" value="KAK3774067.1"/>
    <property type="molecule type" value="Genomic_DNA"/>
</dbReference>
<sequence>MTREDARGTWPPRPPSAQSSVKQDVLHSGVGPPRVVGPASYQAGGTVCSVTAETCALALINVGGKKNKNGCIKNMFDNEAMLSLVKAKCGFFNTWDIGMQSELEPKWFVLLSLKGNVILAMGQQKAPLHGPSRD</sequence>
<keyword evidence="3" id="KW-1185">Reference proteome</keyword>
<reference evidence="2" key="1">
    <citation type="journal article" date="2023" name="G3 (Bethesda)">
        <title>A reference genome for the long-term kleptoplast-retaining sea slug Elysia crispata morphotype clarki.</title>
        <authorList>
            <person name="Eastman K.E."/>
            <person name="Pendleton A.L."/>
            <person name="Shaikh M.A."/>
            <person name="Suttiyut T."/>
            <person name="Ogas R."/>
            <person name="Tomko P."/>
            <person name="Gavelis G."/>
            <person name="Widhalm J.R."/>
            <person name="Wisecaver J.H."/>
        </authorList>
    </citation>
    <scope>NUCLEOTIDE SEQUENCE</scope>
    <source>
        <strain evidence="2">ECLA1</strain>
    </source>
</reference>
<organism evidence="2 3">
    <name type="scientific">Elysia crispata</name>
    <name type="common">lettuce slug</name>
    <dbReference type="NCBI Taxonomy" id="231223"/>
    <lineage>
        <taxon>Eukaryota</taxon>
        <taxon>Metazoa</taxon>
        <taxon>Spiralia</taxon>
        <taxon>Lophotrochozoa</taxon>
        <taxon>Mollusca</taxon>
        <taxon>Gastropoda</taxon>
        <taxon>Heterobranchia</taxon>
        <taxon>Euthyneura</taxon>
        <taxon>Panpulmonata</taxon>
        <taxon>Sacoglossa</taxon>
        <taxon>Placobranchoidea</taxon>
        <taxon>Plakobranchidae</taxon>
        <taxon>Elysia</taxon>
    </lineage>
</organism>
<evidence type="ECO:0000313" key="2">
    <source>
        <dbReference type="EMBL" id="KAK3774067.1"/>
    </source>
</evidence>
<feature type="region of interest" description="Disordered" evidence="1">
    <location>
        <begin position="1"/>
        <end position="31"/>
    </location>
</feature>
<protein>
    <submittedName>
        <fullName evidence="2">Uncharacterized protein</fullName>
    </submittedName>
</protein>
<gene>
    <name evidence="2" type="ORF">RRG08_030149</name>
</gene>
<proteinExistence type="predicted"/>
<evidence type="ECO:0000313" key="3">
    <source>
        <dbReference type="Proteomes" id="UP001283361"/>
    </source>
</evidence>
<accession>A0AAE0ZRK3</accession>